<dbReference type="AlphaFoldDB" id="A0A0R3U2Y7"/>
<feature type="region of interest" description="Disordered" evidence="7">
    <location>
        <begin position="48"/>
        <end position="72"/>
    </location>
</feature>
<dbReference type="GO" id="GO:0005634">
    <property type="term" value="C:nucleus"/>
    <property type="evidence" value="ECO:0007669"/>
    <property type="project" value="UniProtKB-SubCell"/>
</dbReference>
<comment type="subcellular location">
    <subcellularLocation>
        <location evidence="1">Nucleus</location>
    </subcellularLocation>
</comment>
<dbReference type="InterPro" id="IPR013854">
    <property type="entry name" value="TF_AP2_C"/>
</dbReference>
<dbReference type="PRINTS" id="PR01748">
    <property type="entry name" value="AP2TNSCPFCT"/>
</dbReference>
<feature type="compositionally biased region" description="Polar residues" evidence="7">
    <location>
        <begin position="192"/>
        <end position="204"/>
    </location>
</feature>
<keyword evidence="6" id="KW-0539">Nucleus</keyword>
<evidence type="ECO:0000256" key="3">
    <source>
        <dbReference type="ARBA" id="ARBA00023015"/>
    </source>
</evidence>
<feature type="region of interest" description="Disordered" evidence="7">
    <location>
        <begin position="192"/>
        <end position="253"/>
    </location>
</feature>
<gene>
    <name evidence="9" type="ORF">MCOS_LOCUS880</name>
</gene>
<feature type="compositionally biased region" description="Polar residues" evidence="7">
    <location>
        <begin position="48"/>
        <end position="60"/>
    </location>
</feature>
<feature type="region of interest" description="Disordered" evidence="7">
    <location>
        <begin position="266"/>
        <end position="287"/>
    </location>
</feature>
<evidence type="ECO:0000256" key="5">
    <source>
        <dbReference type="ARBA" id="ARBA00023163"/>
    </source>
</evidence>
<evidence type="ECO:0000256" key="1">
    <source>
        <dbReference type="ARBA" id="ARBA00004123"/>
    </source>
</evidence>
<dbReference type="EMBL" id="UXSR01000090">
    <property type="protein sequence ID" value="VDD74877.1"/>
    <property type="molecule type" value="Genomic_DNA"/>
</dbReference>
<evidence type="ECO:0000256" key="4">
    <source>
        <dbReference type="ARBA" id="ARBA00023125"/>
    </source>
</evidence>
<dbReference type="GO" id="GO:0042127">
    <property type="term" value="P:regulation of cell population proliferation"/>
    <property type="evidence" value="ECO:0007669"/>
    <property type="project" value="TreeGrafter"/>
</dbReference>
<proteinExistence type="inferred from homology"/>
<protein>
    <recommendedName>
        <fullName evidence="8">Transcription factor AP-2 C-terminal domain-containing protein</fullName>
    </recommendedName>
</protein>
<dbReference type="GO" id="GO:0000977">
    <property type="term" value="F:RNA polymerase II transcription regulatory region sequence-specific DNA binding"/>
    <property type="evidence" value="ECO:0007669"/>
    <property type="project" value="TreeGrafter"/>
</dbReference>
<dbReference type="STRING" id="53468.A0A0R3U2Y7"/>
<dbReference type="PANTHER" id="PTHR10812">
    <property type="entry name" value="TRANSCRIPTION FACTOR AP-2"/>
    <property type="match status" value="1"/>
</dbReference>
<accession>A0A0R3U2Y7</accession>
<evidence type="ECO:0000313" key="9">
    <source>
        <dbReference type="EMBL" id="VDD74877.1"/>
    </source>
</evidence>
<dbReference type="PANTHER" id="PTHR10812:SF17">
    <property type="entry name" value="TRANSCRIPTION FACTOR AP-2, ISOFORM D"/>
    <property type="match status" value="1"/>
</dbReference>
<feature type="compositionally biased region" description="Basic and acidic residues" evidence="7">
    <location>
        <begin position="244"/>
        <end position="253"/>
    </location>
</feature>
<dbReference type="InterPro" id="IPR004979">
    <property type="entry name" value="TF_AP2"/>
</dbReference>
<comment type="similarity">
    <text evidence="2">Belongs to the AP-2 family.</text>
</comment>
<sequence length="631" mass="68372">MMNFFQKFIEPSDRRLPFDQPAHFPSSTVPLQSFSGFSSGVPGDKAATSSDFTYTSSIDQPPSADPSRTEPSSFLTASSMMMGASQLARYTSMYTNEVYETLGDLMFPKTFSGSSITTAEVTADHQSEDLGRDQLTNLLMLQRGGPAGDLRNAIHPSPNLPFSQTGQDYRGEDKAFTQYLYGLGSSPPLYSLQSGEMNRMQPSYQPGYEPSQMEDERSVLSSLGSTTASQDNSPQPKAGSGLLDHPRAPKPEGFRNALCRVYNKAVPPHLPPPPPPHPHPVPEAGAETSRSNQFCNITQMYHLQPQFSYSTTSPKQSAMHAAVSNSNLRMVPTGLFPLGAPGRRAPRIRHVGEKVINTNENRRMMNPSDVFCSVPGRLSLLSATSKYKVTVAEVQRRLSPPECLNASLLGGVLRRAKSKNGGRSLRDRLDKIGLSLPAGRRKAATVTLLTSLVEGEAIRLARDFNYLCENEFPTTSCADALVRGAPCSTPGGALARRNQISVTRQVVLDVAEAITSDVGRGQAWSSPFTGRRQEPPTGSQRSLANFNLITHGFGCPAVMGVLNVLQRVLSEAIRILDKEFGAATTDGLNHVQKNSTLAPTGGLPGRYMDGGALGQQLIPYMPQQSFVDKSE</sequence>
<keyword evidence="4" id="KW-0238">DNA-binding</keyword>
<organism evidence="9 10">
    <name type="scientific">Mesocestoides corti</name>
    <name type="common">Flatworm</name>
    <dbReference type="NCBI Taxonomy" id="53468"/>
    <lineage>
        <taxon>Eukaryota</taxon>
        <taxon>Metazoa</taxon>
        <taxon>Spiralia</taxon>
        <taxon>Lophotrochozoa</taxon>
        <taxon>Platyhelminthes</taxon>
        <taxon>Cestoda</taxon>
        <taxon>Eucestoda</taxon>
        <taxon>Cyclophyllidea</taxon>
        <taxon>Mesocestoididae</taxon>
        <taxon>Mesocestoides</taxon>
    </lineage>
</organism>
<dbReference type="GO" id="GO:0000981">
    <property type="term" value="F:DNA-binding transcription factor activity, RNA polymerase II-specific"/>
    <property type="evidence" value="ECO:0007669"/>
    <property type="project" value="TreeGrafter"/>
</dbReference>
<dbReference type="Proteomes" id="UP000267029">
    <property type="component" value="Unassembled WGS sequence"/>
</dbReference>
<evidence type="ECO:0000256" key="7">
    <source>
        <dbReference type="SAM" id="MobiDB-lite"/>
    </source>
</evidence>
<evidence type="ECO:0000256" key="2">
    <source>
        <dbReference type="ARBA" id="ARBA00007770"/>
    </source>
</evidence>
<reference evidence="9 10" key="1">
    <citation type="submission" date="2018-10" db="EMBL/GenBank/DDBJ databases">
        <authorList>
            <consortium name="Pathogen Informatics"/>
        </authorList>
    </citation>
    <scope>NUCLEOTIDE SEQUENCE [LARGE SCALE GENOMIC DNA]</scope>
</reference>
<feature type="domain" description="Transcription factor AP-2 C-terminal" evidence="8">
    <location>
        <begin position="371"/>
        <end position="571"/>
    </location>
</feature>
<feature type="compositionally biased region" description="Polar residues" evidence="7">
    <location>
        <begin position="219"/>
        <end position="235"/>
    </location>
</feature>
<name>A0A0R3U2Y7_MESCO</name>
<keyword evidence="5" id="KW-0804">Transcription</keyword>
<feature type="compositionally biased region" description="Pro residues" evidence="7">
    <location>
        <begin position="268"/>
        <end position="281"/>
    </location>
</feature>
<evidence type="ECO:0000259" key="8">
    <source>
        <dbReference type="Pfam" id="PF03299"/>
    </source>
</evidence>
<keyword evidence="10" id="KW-1185">Reference proteome</keyword>
<evidence type="ECO:0000313" key="10">
    <source>
        <dbReference type="Proteomes" id="UP000267029"/>
    </source>
</evidence>
<dbReference type="OrthoDB" id="6252992at2759"/>
<dbReference type="Pfam" id="PF03299">
    <property type="entry name" value="TF_AP-2"/>
    <property type="match status" value="1"/>
</dbReference>
<evidence type="ECO:0000256" key="6">
    <source>
        <dbReference type="ARBA" id="ARBA00023242"/>
    </source>
</evidence>
<keyword evidence="3" id="KW-0805">Transcription regulation</keyword>